<organism evidence="2 3">
    <name type="scientific">Golovinomyces cichoracearum</name>
    <dbReference type="NCBI Taxonomy" id="62708"/>
    <lineage>
        <taxon>Eukaryota</taxon>
        <taxon>Fungi</taxon>
        <taxon>Dikarya</taxon>
        <taxon>Ascomycota</taxon>
        <taxon>Pezizomycotina</taxon>
        <taxon>Leotiomycetes</taxon>
        <taxon>Erysiphales</taxon>
        <taxon>Erysiphaceae</taxon>
        <taxon>Golovinomyces</taxon>
    </lineage>
</organism>
<comment type="caution">
    <text evidence="2">The sequence shown here is derived from an EMBL/GenBank/DDBJ whole genome shotgun (WGS) entry which is preliminary data.</text>
</comment>
<feature type="compositionally biased region" description="Basic and acidic residues" evidence="1">
    <location>
        <begin position="218"/>
        <end position="235"/>
    </location>
</feature>
<evidence type="ECO:0000313" key="2">
    <source>
        <dbReference type="EMBL" id="RKF65743.1"/>
    </source>
</evidence>
<proteinExistence type="predicted"/>
<feature type="non-terminal residue" evidence="2">
    <location>
        <position position="871"/>
    </location>
</feature>
<dbReference type="AlphaFoldDB" id="A0A420I7Q0"/>
<evidence type="ECO:0000313" key="3">
    <source>
        <dbReference type="Proteomes" id="UP000285405"/>
    </source>
</evidence>
<accession>A0A420I7Q0</accession>
<gene>
    <name evidence="2" type="ORF">GcC1_116013</name>
</gene>
<dbReference type="EMBL" id="MCBR01011648">
    <property type="protein sequence ID" value="RKF65743.1"/>
    <property type="molecule type" value="Genomic_DNA"/>
</dbReference>
<feature type="region of interest" description="Disordered" evidence="1">
    <location>
        <begin position="27"/>
        <end position="158"/>
    </location>
</feature>
<sequence length="871" mass="96735">MRKVSGTASSAFRAIWGDLEDQAELSVESGNELKPNIFKDSSAAPDGKENRRGIDTEEKKSTIVSSPRQFSKEDPTENDLKAIGANLNQVKNLSEKLPSAPTKKTEDSLSTPSSTKIALLIRPKNNSRKSRDLTNSDSGSPVQSRNEAHNDEHSFGYITGPNEILKEAKNFQGPNCKAETLFQASRKIVQSDNEPNGKEAEIETDAYNNLVPQIQRSTESKDSSPIKFFDEKTPDDLPSGISAPSPNFPDETTIKNDNNSLNDLVPKRNFKFEASEEICTEDASKTSSKIHALHEEKHDSMVIKWPESNILKNSTKSLANVESPTIDSNTLFELENNVTSQNVPLKMDDDTTSLIETNYEAFKAIINPINGDMMVKSDDSVNYSENETFANKNGILFVSQNTPQIGIDENRIQIQDVYTTIDDIQATDSVDILKNSVKNQLEASNNVSSNLHDHTSIQENNKSEEISTGICLQNREDHIENIASNLNEQELNLVDSTEFMAEDINFNIASDPEREPVITDIKITKNVDGTDSVEKRDFKETEADENLTAHETASDSCESIITEMKVPKDETIIDIEEEQDSEMKDVLTKLTSEDIKIDSLRQSIILETKAPVDETRIDAEENQDSEVKDNLAKDFALDAASDSLESIITETKVPEHANQSDAIEKQDTEEVNTLESETFHDAATSSPCESIITVIKALEDETRSRVVEDDVPEEMGVVGRYITDDNKSYSSFESIITEIKAPDYANQSDAIEKKDTEEVNTLENETVYEAARDSLESIITEIKAPVDKTSIDAGENQEPEVKDYMAKDLALDGARDSLESIITEIKAPEHANQSDAIEKKDTEEVNTLENETVYEAARDSLESIITEIKAP</sequence>
<dbReference type="Proteomes" id="UP000285405">
    <property type="component" value="Unassembled WGS sequence"/>
</dbReference>
<feature type="region of interest" description="Disordered" evidence="1">
    <location>
        <begin position="215"/>
        <end position="260"/>
    </location>
</feature>
<reference evidence="2 3" key="1">
    <citation type="journal article" date="2018" name="BMC Genomics">
        <title>Comparative genome analyses reveal sequence features reflecting distinct modes of host-adaptation between dicot and monocot powdery mildew.</title>
        <authorList>
            <person name="Wu Y."/>
            <person name="Ma X."/>
            <person name="Pan Z."/>
            <person name="Kale S.D."/>
            <person name="Song Y."/>
            <person name="King H."/>
            <person name="Zhang Q."/>
            <person name="Presley C."/>
            <person name="Deng X."/>
            <person name="Wei C.I."/>
            <person name="Xiao S."/>
        </authorList>
    </citation>
    <scope>NUCLEOTIDE SEQUENCE [LARGE SCALE GENOMIC DNA]</scope>
    <source>
        <strain evidence="2">UCSC1</strain>
    </source>
</reference>
<dbReference type="OrthoDB" id="5371837at2759"/>
<name>A0A420I7Q0_9PEZI</name>
<feature type="compositionally biased region" description="Basic and acidic residues" evidence="1">
    <location>
        <begin position="46"/>
        <end position="61"/>
    </location>
</feature>
<protein>
    <submittedName>
        <fullName evidence="2">Uncharacterized protein</fullName>
    </submittedName>
</protein>
<evidence type="ECO:0000256" key="1">
    <source>
        <dbReference type="SAM" id="MobiDB-lite"/>
    </source>
</evidence>
<feature type="compositionally biased region" description="Basic and acidic residues" evidence="1">
    <location>
        <begin position="70"/>
        <end position="80"/>
    </location>
</feature>
<feature type="compositionally biased region" description="Polar residues" evidence="1">
    <location>
        <begin position="135"/>
        <end position="145"/>
    </location>
</feature>